<dbReference type="SUPFAM" id="SSF54001">
    <property type="entry name" value="Cysteine proteinases"/>
    <property type="match status" value="1"/>
</dbReference>
<dbReference type="PANTHER" id="PTHR39327:SF1">
    <property type="entry name" value="BLR5470 PROTEIN"/>
    <property type="match status" value="1"/>
</dbReference>
<evidence type="ECO:0000313" key="2">
    <source>
        <dbReference type="EMBL" id="OAF19402.1"/>
    </source>
</evidence>
<feature type="chain" id="PRO_5008056065" evidence="1">
    <location>
        <begin position="34"/>
        <end position="335"/>
    </location>
</feature>
<dbReference type="PANTHER" id="PTHR39327">
    <property type="match status" value="1"/>
</dbReference>
<sequence>MALQLELQRASLRALCVGLAALIATCATSPSRADEADAQETLARGMDAAARPPATFFRINDVLAKLDAMRGRGPNAVRLAALTPSNIATDAAPEPKQAAPRGDEPFGLFTFRAPDGLLWRKWRGLEAKLTKDTETLRQCEADAGNCLSNAAQFLRLIGAVKSKSGRDRLDEANRAVNMVVRYVSDFAQHGEADRWSSPLETFATAKGDCEDYAIAKYVALGEAGFPREDLRLVLVRDRAVRQDHAVLAARLDGQWLILDNRRNSLIEDGDATSFTPLFAINHDGVHLFATPYAKRQPLTGEIAAAPAAESGERVEWTGDEALAGGGGISALPLWM</sequence>
<dbReference type="InterPro" id="IPR010319">
    <property type="entry name" value="Transglutaminase-like_Cys_pept"/>
</dbReference>
<evidence type="ECO:0000256" key="1">
    <source>
        <dbReference type="SAM" id="SignalP"/>
    </source>
</evidence>
<comment type="caution">
    <text evidence="2">The sequence shown here is derived from an EMBL/GenBank/DDBJ whole genome shotgun (WGS) entry which is preliminary data.</text>
</comment>
<dbReference type="AlphaFoldDB" id="A0A176ZHQ8"/>
<dbReference type="Pfam" id="PF06035">
    <property type="entry name" value="Peptidase_C93"/>
    <property type="match status" value="1"/>
</dbReference>
<keyword evidence="1" id="KW-0732">Signal</keyword>
<protein>
    <submittedName>
        <fullName evidence="2">Transglutaminase</fullName>
    </submittedName>
</protein>
<accession>A0A176ZHQ8</accession>
<dbReference type="Proteomes" id="UP000077173">
    <property type="component" value="Unassembled WGS sequence"/>
</dbReference>
<evidence type="ECO:0000313" key="3">
    <source>
        <dbReference type="Proteomes" id="UP000077173"/>
    </source>
</evidence>
<reference evidence="2 3" key="1">
    <citation type="submission" date="2016-02" db="EMBL/GenBank/DDBJ databases">
        <title>Draft genome sequence of the strain BR 10247T Bradyrhizobium neotropicale isolated from nodules of Centrolobium paraense.</title>
        <authorList>
            <person name="Simoes-Araujo J.L."/>
            <person name="Barauna A.C."/>
            <person name="Silva K."/>
            <person name="Zilli J.E."/>
        </authorList>
    </citation>
    <scope>NUCLEOTIDE SEQUENCE [LARGE SCALE GENOMIC DNA]</scope>
    <source>
        <strain evidence="2 3">BR 10247</strain>
    </source>
</reference>
<dbReference type="InterPro" id="IPR038765">
    <property type="entry name" value="Papain-like_cys_pep_sf"/>
</dbReference>
<organism evidence="2 3">
    <name type="scientific">Bradyrhizobium neotropicale</name>
    <dbReference type="NCBI Taxonomy" id="1497615"/>
    <lineage>
        <taxon>Bacteria</taxon>
        <taxon>Pseudomonadati</taxon>
        <taxon>Pseudomonadota</taxon>
        <taxon>Alphaproteobacteria</taxon>
        <taxon>Hyphomicrobiales</taxon>
        <taxon>Nitrobacteraceae</taxon>
        <taxon>Bradyrhizobium</taxon>
    </lineage>
</organism>
<dbReference type="EMBL" id="LSEF01000025">
    <property type="protein sequence ID" value="OAF19402.1"/>
    <property type="molecule type" value="Genomic_DNA"/>
</dbReference>
<keyword evidence="3" id="KW-1185">Reference proteome</keyword>
<dbReference type="Gene3D" id="3.10.620.30">
    <property type="match status" value="1"/>
</dbReference>
<proteinExistence type="predicted"/>
<feature type="signal peptide" evidence="1">
    <location>
        <begin position="1"/>
        <end position="33"/>
    </location>
</feature>
<name>A0A176ZHQ8_9BRAD</name>
<gene>
    <name evidence="2" type="ORF">AXW67_37125</name>
</gene>